<keyword evidence="13" id="KW-0560">Oxidoreductase</keyword>
<comment type="caution">
    <text evidence="15">The sequence shown here is derived from an EMBL/GenBank/DDBJ whole genome shotgun (WGS) entry which is preliminary data.</text>
</comment>
<dbReference type="GO" id="GO:0071949">
    <property type="term" value="F:FAD binding"/>
    <property type="evidence" value="ECO:0007669"/>
    <property type="project" value="InterPro"/>
</dbReference>
<evidence type="ECO:0000256" key="9">
    <source>
        <dbReference type="ARBA" id="ARBA00022640"/>
    </source>
</evidence>
<dbReference type="SMART" id="SM00240">
    <property type="entry name" value="FHA"/>
    <property type="match status" value="1"/>
</dbReference>
<evidence type="ECO:0000256" key="5">
    <source>
        <dbReference type="ARBA" id="ARBA00012097"/>
    </source>
</evidence>
<comment type="pathway">
    <text evidence="3">Hormone biosynthesis.</text>
</comment>
<keyword evidence="9" id="KW-0934">Plastid</keyword>
<dbReference type="InterPro" id="IPR000253">
    <property type="entry name" value="FHA_dom"/>
</dbReference>
<dbReference type="Gene3D" id="3.50.50.60">
    <property type="entry name" value="FAD/NAD(P)-binding domain"/>
    <property type="match status" value="1"/>
</dbReference>
<keyword evidence="7" id="KW-0150">Chloroplast</keyword>
<dbReference type="GO" id="GO:0009688">
    <property type="term" value="P:abscisic acid biosynthetic process"/>
    <property type="evidence" value="ECO:0007669"/>
    <property type="project" value="UniProtKB-UniPathway"/>
</dbReference>
<evidence type="ECO:0000256" key="3">
    <source>
        <dbReference type="ARBA" id="ARBA00004972"/>
    </source>
</evidence>
<protein>
    <recommendedName>
        <fullName evidence="6">Zeaxanthin epoxidase, chloroplastic</fullName>
        <ecNumber evidence="5">1.14.15.21</ecNumber>
    </recommendedName>
</protein>
<gene>
    <name evidence="15" type="ORF">GIB67_017613</name>
</gene>
<dbReference type="Pfam" id="PF01494">
    <property type="entry name" value="FAD_binding_3"/>
    <property type="match status" value="1"/>
</dbReference>
<name>A0A7J7LMV2_9MAGN</name>
<dbReference type="EMBL" id="JACGCM010002156">
    <property type="protein sequence ID" value="KAF6144005.1"/>
    <property type="molecule type" value="Genomic_DNA"/>
</dbReference>
<evidence type="ECO:0000256" key="13">
    <source>
        <dbReference type="ARBA" id="ARBA00023002"/>
    </source>
</evidence>
<sequence length="360" mass="40179">YRVFLGHKQYFVSSDVGDGKMQWYAFHKEPPGGADAPNGRILSACFNNVVDLIEATDEDSILRRDIYDRIPIYTWGKGRVTLLGDSVHAMQPNMGQGGCMAIEDSYQLATELEKAWRDSEESGSAIDIASSLRRYEKERRLRVAIIYGMARMAAIMASTYKPYLGVGLGPLSFLTKFRIPHPGRVGGRFFIDIGMPLMLSWVLGDDQLQRWFEDDDALERALSGKWFLFPPENGSNGAVEPIHLSKDENKPCTIGSVSHADVPGISVAIPSPLISEMHARISCKDGAFYLTDLQSEHGTWITDIEGRRYRVPPNFPSRFRPSDILEFGSDKKTTFRVKVLSIPAKISDKKGESPVLQTAL</sequence>
<reference evidence="15 16" key="1">
    <citation type="journal article" date="2020" name="IScience">
        <title>Genome Sequencing of the Endangered Kingdonia uniflora (Circaeasteraceae, Ranunculales) Reveals Potential Mechanisms of Evolutionary Specialization.</title>
        <authorList>
            <person name="Sun Y."/>
            <person name="Deng T."/>
            <person name="Zhang A."/>
            <person name="Moore M.J."/>
            <person name="Landis J.B."/>
            <person name="Lin N."/>
            <person name="Zhang H."/>
            <person name="Zhang X."/>
            <person name="Huang J."/>
            <person name="Zhang X."/>
            <person name="Sun H."/>
            <person name="Wang H."/>
        </authorList>
    </citation>
    <scope>NUCLEOTIDE SEQUENCE [LARGE SCALE GENOMIC DNA]</scope>
    <source>
        <strain evidence="15">TB1705</strain>
        <tissue evidence="15">Leaf</tissue>
    </source>
</reference>
<dbReference type="CDD" id="cd22702">
    <property type="entry name" value="FHA_ZEP-like"/>
    <property type="match status" value="1"/>
</dbReference>
<evidence type="ECO:0000256" key="2">
    <source>
        <dbReference type="ARBA" id="ARBA00004229"/>
    </source>
</evidence>
<keyword evidence="12" id="KW-0809">Transit peptide</keyword>
<evidence type="ECO:0000256" key="4">
    <source>
        <dbReference type="ARBA" id="ARBA00005134"/>
    </source>
</evidence>
<keyword evidence="10" id="KW-0274">FAD</keyword>
<evidence type="ECO:0000313" key="16">
    <source>
        <dbReference type="Proteomes" id="UP000541444"/>
    </source>
</evidence>
<dbReference type="SUPFAM" id="SSF49879">
    <property type="entry name" value="SMAD/FHA domain"/>
    <property type="match status" value="1"/>
</dbReference>
<evidence type="ECO:0000256" key="11">
    <source>
        <dbReference type="ARBA" id="ARBA00022865"/>
    </source>
</evidence>
<evidence type="ECO:0000313" key="15">
    <source>
        <dbReference type="EMBL" id="KAF6144005.1"/>
    </source>
</evidence>
<proteinExistence type="predicted"/>
<comment type="subcellular location">
    <subcellularLocation>
        <location evidence="2">Plastid</location>
        <location evidence="2">Chloroplast</location>
    </subcellularLocation>
</comment>
<dbReference type="OrthoDB" id="655030at2759"/>
<evidence type="ECO:0000256" key="12">
    <source>
        <dbReference type="ARBA" id="ARBA00022946"/>
    </source>
</evidence>
<dbReference type="SUPFAM" id="SSF51905">
    <property type="entry name" value="FAD/NAD(P)-binding domain"/>
    <property type="match status" value="1"/>
</dbReference>
<dbReference type="Gene3D" id="2.60.200.20">
    <property type="match status" value="1"/>
</dbReference>
<dbReference type="PRINTS" id="PR00420">
    <property type="entry name" value="RNGMNOXGNASE"/>
</dbReference>
<evidence type="ECO:0000256" key="10">
    <source>
        <dbReference type="ARBA" id="ARBA00022827"/>
    </source>
</evidence>
<keyword evidence="16" id="KW-1185">Reference proteome</keyword>
<dbReference type="PROSITE" id="PS50006">
    <property type="entry name" value="FHA_DOMAIN"/>
    <property type="match status" value="1"/>
</dbReference>
<keyword evidence="11" id="KW-0937">Abscisic acid biosynthesis</keyword>
<evidence type="ECO:0000256" key="7">
    <source>
        <dbReference type="ARBA" id="ARBA00022528"/>
    </source>
</evidence>
<comment type="pathway">
    <text evidence="4">Plant hormone biosynthesis; abscisate biosynthesis.</text>
</comment>
<dbReference type="InterPro" id="IPR002938">
    <property type="entry name" value="FAD-bd"/>
</dbReference>
<dbReference type="InterPro" id="IPR008984">
    <property type="entry name" value="SMAD_FHA_dom_sf"/>
</dbReference>
<evidence type="ECO:0000259" key="14">
    <source>
        <dbReference type="PROSITE" id="PS50006"/>
    </source>
</evidence>
<dbReference type="Proteomes" id="UP000541444">
    <property type="component" value="Unassembled WGS sequence"/>
</dbReference>
<dbReference type="GO" id="GO:0009507">
    <property type="term" value="C:chloroplast"/>
    <property type="evidence" value="ECO:0007669"/>
    <property type="project" value="UniProtKB-SubCell"/>
</dbReference>
<accession>A0A7J7LMV2</accession>
<dbReference type="EC" id="1.14.15.21" evidence="5"/>
<dbReference type="AlphaFoldDB" id="A0A7J7LMV2"/>
<dbReference type="UniPathway" id="UPA00090"/>
<organism evidence="15 16">
    <name type="scientific">Kingdonia uniflora</name>
    <dbReference type="NCBI Taxonomy" id="39325"/>
    <lineage>
        <taxon>Eukaryota</taxon>
        <taxon>Viridiplantae</taxon>
        <taxon>Streptophyta</taxon>
        <taxon>Embryophyta</taxon>
        <taxon>Tracheophyta</taxon>
        <taxon>Spermatophyta</taxon>
        <taxon>Magnoliopsida</taxon>
        <taxon>Ranunculales</taxon>
        <taxon>Circaeasteraceae</taxon>
        <taxon>Kingdonia</taxon>
    </lineage>
</organism>
<evidence type="ECO:0000256" key="1">
    <source>
        <dbReference type="ARBA" id="ARBA00001974"/>
    </source>
</evidence>
<dbReference type="GO" id="GO:0052662">
    <property type="term" value="F:zeaxanthin epoxidase activity"/>
    <property type="evidence" value="ECO:0007669"/>
    <property type="project" value="UniProtKB-EC"/>
</dbReference>
<dbReference type="PANTHER" id="PTHR46496">
    <property type="match status" value="1"/>
</dbReference>
<dbReference type="InterPro" id="IPR036188">
    <property type="entry name" value="FAD/NAD-bd_sf"/>
</dbReference>
<evidence type="ECO:0000256" key="6">
    <source>
        <dbReference type="ARBA" id="ARBA00015103"/>
    </source>
</evidence>
<comment type="cofactor">
    <cofactor evidence="1">
        <name>FAD</name>
        <dbReference type="ChEBI" id="CHEBI:57692"/>
    </cofactor>
</comment>
<feature type="non-terminal residue" evidence="15">
    <location>
        <position position="1"/>
    </location>
</feature>
<feature type="domain" description="FHA" evidence="14">
    <location>
        <begin position="252"/>
        <end position="306"/>
    </location>
</feature>
<dbReference type="PANTHER" id="PTHR46496:SF1">
    <property type="entry name" value="ZEAXANTHIN EPOXIDASE, CHLOROPLASTIC"/>
    <property type="match status" value="1"/>
</dbReference>
<keyword evidence="8" id="KW-0285">Flavoprotein</keyword>
<evidence type="ECO:0000256" key="8">
    <source>
        <dbReference type="ARBA" id="ARBA00022630"/>
    </source>
</evidence>
<dbReference type="Pfam" id="PF00498">
    <property type="entry name" value="FHA"/>
    <property type="match status" value="1"/>
</dbReference>